<feature type="domain" description="LysM" evidence="4">
    <location>
        <begin position="80"/>
        <end position="123"/>
    </location>
</feature>
<reference evidence="5 6" key="1">
    <citation type="submission" date="2023-04" db="EMBL/GenBank/DDBJ databases">
        <title>Genome sequence of Halobacillus naozhouensis KACC 21980.</title>
        <authorList>
            <person name="Kim S."/>
            <person name="Heo J."/>
            <person name="Kwon S.-W."/>
        </authorList>
    </citation>
    <scope>NUCLEOTIDE SEQUENCE [LARGE SCALE GENOMIC DNA]</scope>
    <source>
        <strain evidence="5 6">KCTC 13234</strain>
    </source>
</reference>
<dbReference type="InterPro" id="IPR010611">
    <property type="entry name" value="3D_dom"/>
</dbReference>
<name>A0ABY8ISV3_9BACI</name>
<organism evidence="5 6">
    <name type="scientific">Halobacillus naozhouensis</name>
    <dbReference type="NCBI Taxonomy" id="554880"/>
    <lineage>
        <taxon>Bacteria</taxon>
        <taxon>Bacillati</taxon>
        <taxon>Bacillota</taxon>
        <taxon>Bacilli</taxon>
        <taxon>Bacillales</taxon>
        <taxon>Bacillaceae</taxon>
        <taxon>Halobacillus</taxon>
    </lineage>
</organism>
<dbReference type="InterPro" id="IPR051933">
    <property type="entry name" value="Resuscitation_pf_RpfB"/>
</dbReference>
<evidence type="ECO:0000313" key="5">
    <source>
        <dbReference type="EMBL" id="WFT73018.1"/>
    </source>
</evidence>
<dbReference type="SUPFAM" id="SSF50685">
    <property type="entry name" value="Barwin-like endoglucanases"/>
    <property type="match status" value="1"/>
</dbReference>
<sequence length="281" mass="29648">MKKSVFSLAATAALTGAFATSVSAEEYTVDKGDTLWGISNDKNVTVDQLKKWNNLNSNLIVPNQKLTVTGNSESTVETSKTYTVKSGDTLYGISQKYNITVDQLMAWNNLSSTLIHPGDQFAVKAQAASAPAPEKAEAPAPAPEPAQEEAPAPEPEKKEAPEAEPVNTTTEAEQSSEQSSSNDVVKEFTAEATAYTANCTGCSGVTATGIDLNANPNQKVIAVDPDVIPLGSKVYVEGYGVAIAGDTGGAIDGNRIDVYMPNRQDALNFGRQEVTVKVLSE</sequence>
<keyword evidence="6" id="KW-1185">Reference proteome</keyword>
<evidence type="ECO:0000259" key="4">
    <source>
        <dbReference type="PROSITE" id="PS51782"/>
    </source>
</evidence>
<dbReference type="Pfam" id="PF06725">
    <property type="entry name" value="3D"/>
    <property type="match status" value="1"/>
</dbReference>
<dbReference type="RefSeq" id="WP_283075048.1">
    <property type="nucleotide sequence ID" value="NZ_CP121671.1"/>
</dbReference>
<dbReference type="CDD" id="cd22786">
    <property type="entry name" value="DPBB_YuiC-like"/>
    <property type="match status" value="1"/>
</dbReference>
<dbReference type="InterPro" id="IPR036908">
    <property type="entry name" value="RlpA-like_sf"/>
</dbReference>
<evidence type="ECO:0000256" key="3">
    <source>
        <dbReference type="SAM" id="SignalP"/>
    </source>
</evidence>
<dbReference type="Proteomes" id="UP001221597">
    <property type="component" value="Chromosome"/>
</dbReference>
<dbReference type="PANTHER" id="PTHR39160">
    <property type="entry name" value="CELL WALL-BINDING PROTEIN YOCH"/>
    <property type="match status" value="1"/>
</dbReference>
<dbReference type="Gene3D" id="3.10.350.10">
    <property type="entry name" value="LysM domain"/>
    <property type="match status" value="2"/>
</dbReference>
<gene>
    <name evidence="5" type="ORF">P9989_11415</name>
</gene>
<feature type="region of interest" description="Disordered" evidence="2">
    <location>
        <begin position="125"/>
        <end position="184"/>
    </location>
</feature>
<keyword evidence="1 3" id="KW-0732">Signal</keyword>
<dbReference type="Gene3D" id="2.40.40.10">
    <property type="entry name" value="RlpA-like domain"/>
    <property type="match status" value="1"/>
</dbReference>
<proteinExistence type="predicted"/>
<dbReference type="PANTHER" id="PTHR39160:SF6">
    <property type="entry name" value="CELL WALL-BINDING PROTEIN YOCH"/>
    <property type="match status" value="1"/>
</dbReference>
<evidence type="ECO:0000256" key="2">
    <source>
        <dbReference type="SAM" id="MobiDB-lite"/>
    </source>
</evidence>
<dbReference type="SMART" id="SM00257">
    <property type="entry name" value="LysM"/>
    <property type="match status" value="2"/>
</dbReference>
<accession>A0ABY8ISV3</accession>
<protein>
    <submittedName>
        <fullName evidence="5">LysM peptidoglycan-binding domain-containing protein</fullName>
    </submittedName>
</protein>
<feature type="chain" id="PRO_5046605335" evidence="3">
    <location>
        <begin position="25"/>
        <end position="281"/>
    </location>
</feature>
<dbReference type="InterPro" id="IPR036779">
    <property type="entry name" value="LysM_dom_sf"/>
</dbReference>
<feature type="domain" description="LysM" evidence="4">
    <location>
        <begin position="25"/>
        <end position="68"/>
    </location>
</feature>
<dbReference type="CDD" id="cd00118">
    <property type="entry name" value="LysM"/>
    <property type="match status" value="2"/>
</dbReference>
<dbReference type="Pfam" id="PF01476">
    <property type="entry name" value="LysM"/>
    <property type="match status" value="2"/>
</dbReference>
<dbReference type="SUPFAM" id="SSF54106">
    <property type="entry name" value="LysM domain"/>
    <property type="match status" value="2"/>
</dbReference>
<evidence type="ECO:0000313" key="6">
    <source>
        <dbReference type="Proteomes" id="UP001221597"/>
    </source>
</evidence>
<dbReference type="InterPro" id="IPR018392">
    <property type="entry name" value="LysM"/>
</dbReference>
<dbReference type="EMBL" id="CP121671">
    <property type="protein sequence ID" value="WFT73018.1"/>
    <property type="molecule type" value="Genomic_DNA"/>
</dbReference>
<dbReference type="PROSITE" id="PS51782">
    <property type="entry name" value="LYSM"/>
    <property type="match status" value="2"/>
</dbReference>
<evidence type="ECO:0000256" key="1">
    <source>
        <dbReference type="ARBA" id="ARBA00022729"/>
    </source>
</evidence>
<feature type="signal peptide" evidence="3">
    <location>
        <begin position="1"/>
        <end position="24"/>
    </location>
</feature>